<keyword evidence="1" id="KW-0472">Membrane</keyword>
<dbReference type="eggNOG" id="ENOG50331CU">
    <property type="taxonomic scope" value="Bacteria"/>
</dbReference>
<dbReference type="RefSeq" id="WP_006271922.1">
    <property type="nucleotide sequence ID" value="NZ_GL883077.1"/>
</dbReference>
<keyword evidence="3" id="KW-1185">Reference proteome</keyword>
<dbReference type="Proteomes" id="UP000006512">
    <property type="component" value="Unassembled WGS sequence"/>
</dbReference>
<dbReference type="OrthoDB" id="7570420at2"/>
<feature type="transmembrane region" description="Helical" evidence="1">
    <location>
        <begin position="41"/>
        <end position="59"/>
    </location>
</feature>
<sequence>MTTRLLKFALIADAVASCVMGGLLVACAGILSGFLALPQPLLLYAGLFLLPYAGCVLWTGTRQVVPSPLAWLIVALNAVWVVDSFAILITGFVSPNVWGIAFVVAQAMAVAALAAAQVLGLVQARSLLKTM</sequence>
<protein>
    <submittedName>
        <fullName evidence="2">Integral membrane protein</fullName>
    </submittedName>
</protein>
<dbReference type="HOGENOM" id="CLU_134369_1_1_5"/>
<gene>
    <name evidence="2" type="ORF">ABI_11780</name>
</gene>
<dbReference type="AlphaFoldDB" id="F4QHK4"/>
<reference evidence="3" key="1">
    <citation type="submission" date="2011-03" db="EMBL/GenBank/DDBJ databases">
        <title>Draft genome sequence of Brevundimonas diminuta.</title>
        <authorList>
            <person name="Brown P.J.B."/>
            <person name="Buechlein A."/>
            <person name="Hemmerich C."/>
            <person name="Brun Y.V."/>
        </authorList>
    </citation>
    <scope>NUCLEOTIDE SEQUENCE [LARGE SCALE GENOMIC DNA]</scope>
    <source>
        <strain evidence="3">C19</strain>
    </source>
</reference>
<dbReference type="PROSITE" id="PS51257">
    <property type="entry name" value="PROKAR_LIPOPROTEIN"/>
    <property type="match status" value="1"/>
</dbReference>
<feature type="transmembrane region" description="Helical" evidence="1">
    <location>
        <begin position="12"/>
        <end position="35"/>
    </location>
</feature>
<evidence type="ECO:0000256" key="1">
    <source>
        <dbReference type="SAM" id="Phobius"/>
    </source>
</evidence>
<keyword evidence="1" id="KW-1133">Transmembrane helix</keyword>
<organism evidence="2 3">
    <name type="scientific">Asticcacaulis biprosthecium C19</name>
    <dbReference type="NCBI Taxonomy" id="715226"/>
    <lineage>
        <taxon>Bacteria</taxon>
        <taxon>Pseudomonadati</taxon>
        <taxon>Pseudomonadota</taxon>
        <taxon>Alphaproteobacteria</taxon>
        <taxon>Caulobacterales</taxon>
        <taxon>Caulobacteraceae</taxon>
        <taxon>Asticcacaulis</taxon>
    </lineage>
</organism>
<dbReference type="STRING" id="715226.ABI_11780"/>
<feature type="transmembrane region" description="Helical" evidence="1">
    <location>
        <begin position="99"/>
        <end position="122"/>
    </location>
</feature>
<feature type="transmembrane region" description="Helical" evidence="1">
    <location>
        <begin position="71"/>
        <end position="93"/>
    </location>
</feature>
<keyword evidence="1" id="KW-0812">Transmembrane</keyword>
<accession>F4QHK4</accession>
<evidence type="ECO:0000313" key="3">
    <source>
        <dbReference type="Proteomes" id="UP000006512"/>
    </source>
</evidence>
<proteinExistence type="predicted"/>
<name>F4QHK4_9CAUL</name>
<evidence type="ECO:0000313" key="2">
    <source>
        <dbReference type="EMBL" id="EGF92741.1"/>
    </source>
</evidence>
<dbReference type="EMBL" id="GL883077">
    <property type="protein sequence ID" value="EGF92741.1"/>
    <property type="molecule type" value="Genomic_DNA"/>
</dbReference>